<reference evidence="1 2" key="1">
    <citation type="submission" date="2018-10" db="EMBL/GenBank/DDBJ databases">
        <title>Sequencing the genomes of 1000 actinobacteria strains.</title>
        <authorList>
            <person name="Klenk H.-P."/>
        </authorList>
    </citation>
    <scope>NUCLEOTIDE SEQUENCE [LARGE SCALE GENOMIC DNA]</scope>
    <source>
        <strain evidence="1 2">DSM 43911</strain>
    </source>
</reference>
<comment type="caution">
    <text evidence="1">The sequence shown here is derived from an EMBL/GenBank/DDBJ whole genome shotgun (WGS) entry which is preliminary data.</text>
</comment>
<dbReference type="PIRSF" id="PIRSF017393">
    <property type="entry name" value="MTase_SAV2177"/>
    <property type="match status" value="1"/>
</dbReference>
<sequence>MEQASWVPASVDLDRPSAARMYDYFLGGSHNFAVDREAAQSVERIYPGMAGAARANRSFLRRAVRFLVEQGVDQFLDLGSGIPTVGNVHEIAQQANPAARVLYVDVEPVAVAHSTALLAGNPGATAVQSDLRDVDAVLKAARDVLDFERPIAVLMVAVLHFVPDSDEPGAAVARYRDALPAGSWLALSHGSLEGVPRDGLQDTERIKAIYRRTDSPLALRSHEEIAAFFTGFDVVEPGVVALPEWRPDSDDAFISAYVGVGRKPIPGA</sequence>
<dbReference type="SUPFAM" id="SSF53335">
    <property type="entry name" value="S-adenosyl-L-methionine-dependent methyltransferases"/>
    <property type="match status" value="1"/>
</dbReference>
<dbReference type="Pfam" id="PF04672">
    <property type="entry name" value="Methyltransf_19"/>
    <property type="match status" value="1"/>
</dbReference>
<protein>
    <submittedName>
        <fullName evidence="1">S-adenosyl methyltransferase</fullName>
    </submittedName>
</protein>
<name>A0A495XF44_9PSEU</name>
<dbReference type="GO" id="GO:0032259">
    <property type="term" value="P:methylation"/>
    <property type="evidence" value="ECO:0007669"/>
    <property type="project" value="UniProtKB-KW"/>
</dbReference>
<proteinExistence type="predicted"/>
<dbReference type="InterPro" id="IPR029063">
    <property type="entry name" value="SAM-dependent_MTases_sf"/>
</dbReference>
<dbReference type="GO" id="GO:0008168">
    <property type="term" value="F:methyltransferase activity"/>
    <property type="evidence" value="ECO:0007669"/>
    <property type="project" value="UniProtKB-KW"/>
</dbReference>
<dbReference type="EMBL" id="RBXR01000001">
    <property type="protein sequence ID" value="RKT73071.1"/>
    <property type="molecule type" value="Genomic_DNA"/>
</dbReference>
<dbReference type="Gene3D" id="3.40.50.150">
    <property type="entry name" value="Vaccinia Virus protein VP39"/>
    <property type="match status" value="1"/>
</dbReference>
<evidence type="ECO:0000313" key="1">
    <source>
        <dbReference type="EMBL" id="RKT73071.1"/>
    </source>
</evidence>
<dbReference type="OrthoDB" id="5175904at2"/>
<keyword evidence="1" id="KW-0489">Methyltransferase</keyword>
<dbReference type="Proteomes" id="UP000272729">
    <property type="component" value="Unassembled WGS sequence"/>
</dbReference>
<organism evidence="1 2">
    <name type="scientific">Saccharothrix variisporea</name>
    <dbReference type="NCBI Taxonomy" id="543527"/>
    <lineage>
        <taxon>Bacteria</taxon>
        <taxon>Bacillati</taxon>
        <taxon>Actinomycetota</taxon>
        <taxon>Actinomycetes</taxon>
        <taxon>Pseudonocardiales</taxon>
        <taxon>Pseudonocardiaceae</taxon>
        <taxon>Saccharothrix</taxon>
    </lineage>
</organism>
<keyword evidence="1" id="KW-0808">Transferase</keyword>
<dbReference type="AlphaFoldDB" id="A0A495XF44"/>
<evidence type="ECO:0000313" key="2">
    <source>
        <dbReference type="Proteomes" id="UP000272729"/>
    </source>
</evidence>
<accession>A0A495XF44</accession>
<gene>
    <name evidence="1" type="ORF">DFJ66_6398</name>
</gene>
<dbReference type="RefSeq" id="WP_121226582.1">
    <property type="nucleotide sequence ID" value="NZ_JBIUBA010000028.1"/>
</dbReference>
<dbReference type="InterPro" id="IPR006764">
    <property type="entry name" value="SAM_dep_MeTrfase_SAV2177_type"/>
</dbReference>
<keyword evidence="2" id="KW-1185">Reference proteome</keyword>